<evidence type="ECO:0000313" key="2">
    <source>
        <dbReference type="Proteomes" id="UP000683925"/>
    </source>
</evidence>
<name>A0A8S1YL33_PAROT</name>
<organism evidence="1 2">
    <name type="scientific">Paramecium octaurelia</name>
    <dbReference type="NCBI Taxonomy" id="43137"/>
    <lineage>
        <taxon>Eukaryota</taxon>
        <taxon>Sar</taxon>
        <taxon>Alveolata</taxon>
        <taxon>Ciliophora</taxon>
        <taxon>Intramacronucleata</taxon>
        <taxon>Oligohymenophorea</taxon>
        <taxon>Peniculida</taxon>
        <taxon>Parameciidae</taxon>
        <taxon>Paramecium</taxon>
    </lineage>
</organism>
<dbReference type="AlphaFoldDB" id="A0A8S1YL33"/>
<reference evidence="1" key="1">
    <citation type="submission" date="2021-01" db="EMBL/GenBank/DDBJ databases">
        <authorList>
            <consortium name="Genoscope - CEA"/>
            <person name="William W."/>
        </authorList>
    </citation>
    <scope>NUCLEOTIDE SEQUENCE</scope>
</reference>
<proteinExistence type="predicted"/>
<sequence>MKYLLVKIQLMKEKLYKDFVQILDARIQDLSSVYNEDVILIIILIAKKIQKFYHQIQLRYT</sequence>
<comment type="caution">
    <text evidence="1">The sequence shown here is derived from an EMBL/GenBank/DDBJ whole genome shotgun (WGS) entry which is preliminary data.</text>
</comment>
<dbReference type="Proteomes" id="UP000683925">
    <property type="component" value="Unassembled WGS sequence"/>
</dbReference>
<protein>
    <submittedName>
        <fullName evidence="1">Uncharacterized protein</fullName>
    </submittedName>
</protein>
<gene>
    <name evidence="1" type="ORF">POCTA_138.1.T2350006</name>
</gene>
<keyword evidence="2" id="KW-1185">Reference proteome</keyword>
<dbReference type="EMBL" id="CAJJDP010000239">
    <property type="protein sequence ID" value="CAD8215366.1"/>
    <property type="molecule type" value="Genomic_DNA"/>
</dbReference>
<evidence type="ECO:0000313" key="1">
    <source>
        <dbReference type="EMBL" id="CAD8215366.1"/>
    </source>
</evidence>
<accession>A0A8S1YL33</accession>